<dbReference type="EMBL" id="GBRH01160421">
    <property type="protein sequence ID" value="JAE37475.1"/>
    <property type="molecule type" value="Transcribed_RNA"/>
</dbReference>
<reference evidence="2" key="2">
    <citation type="journal article" date="2015" name="Data Brief">
        <title>Shoot transcriptome of the giant reed, Arundo donax.</title>
        <authorList>
            <person name="Barrero R.A."/>
            <person name="Guerrero F.D."/>
            <person name="Moolhuijzen P."/>
            <person name="Goolsby J.A."/>
            <person name="Tidwell J."/>
            <person name="Bellgard S.E."/>
            <person name="Bellgard M.I."/>
        </authorList>
    </citation>
    <scope>NUCLEOTIDE SEQUENCE</scope>
    <source>
        <tissue evidence="2">Shoot tissue taken approximately 20 cm above the soil surface</tissue>
    </source>
</reference>
<organism evidence="2">
    <name type="scientific">Arundo donax</name>
    <name type="common">Giant reed</name>
    <name type="synonym">Donax arundinaceus</name>
    <dbReference type="NCBI Taxonomy" id="35708"/>
    <lineage>
        <taxon>Eukaryota</taxon>
        <taxon>Viridiplantae</taxon>
        <taxon>Streptophyta</taxon>
        <taxon>Embryophyta</taxon>
        <taxon>Tracheophyta</taxon>
        <taxon>Spermatophyta</taxon>
        <taxon>Magnoliopsida</taxon>
        <taxon>Liliopsida</taxon>
        <taxon>Poales</taxon>
        <taxon>Poaceae</taxon>
        <taxon>PACMAD clade</taxon>
        <taxon>Arundinoideae</taxon>
        <taxon>Arundineae</taxon>
        <taxon>Arundo</taxon>
    </lineage>
</organism>
<evidence type="ECO:0000313" key="2">
    <source>
        <dbReference type="EMBL" id="JAE37475.1"/>
    </source>
</evidence>
<accession>A0A0A9HJV2</accession>
<feature type="region of interest" description="Disordered" evidence="1">
    <location>
        <begin position="93"/>
        <end position="145"/>
    </location>
</feature>
<dbReference type="AlphaFoldDB" id="A0A0A9HJV2"/>
<protein>
    <submittedName>
        <fullName evidence="2">Uncharacterized protein</fullName>
    </submittedName>
</protein>
<evidence type="ECO:0000256" key="1">
    <source>
        <dbReference type="SAM" id="MobiDB-lite"/>
    </source>
</evidence>
<proteinExistence type="predicted"/>
<name>A0A0A9HJV2_ARUDO</name>
<feature type="compositionally biased region" description="Basic residues" evidence="1">
    <location>
        <begin position="93"/>
        <end position="102"/>
    </location>
</feature>
<sequence length="145" mass="16318">MSCVAVHGIEPCHILTAIGRHEATPLSAPLPARRPDQRRRRRPQPLRTPPKSLSLFCSLSRAASNAAAGACSSPLRCQEPAQEVVRELLRRVLRTRTPRSRQKPCAQPSSSAPATWRPRTRPTASSFLRPPRPRSELRRFTRIKY</sequence>
<feature type="region of interest" description="Disordered" evidence="1">
    <location>
        <begin position="25"/>
        <end position="52"/>
    </location>
</feature>
<reference evidence="2" key="1">
    <citation type="submission" date="2014-09" db="EMBL/GenBank/DDBJ databases">
        <authorList>
            <person name="Magalhaes I.L.F."/>
            <person name="Oliveira U."/>
            <person name="Santos F.R."/>
            <person name="Vidigal T.H.D.A."/>
            <person name="Brescovit A.D."/>
            <person name="Santos A.J."/>
        </authorList>
    </citation>
    <scope>NUCLEOTIDE SEQUENCE</scope>
    <source>
        <tissue evidence="2">Shoot tissue taken approximately 20 cm above the soil surface</tissue>
    </source>
</reference>